<reference evidence="1" key="1">
    <citation type="submission" date="2022-10" db="EMBL/GenBank/DDBJ databases">
        <authorList>
            <person name="Yu W.X."/>
        </authorList>
    </citation>
    <scope>NUCLEOTIDE SEQUENCE</scope>
    <source>
        <strain evidence="1">AAT</strain>
    </source>
</reference>
<protein>
    <submittedName>
        <fullName evidence="1">Uncharacterized protein</fullName>
    </submittedName>
</protein>
<evidence type="ECO:0000313" key="1">
    <source>
        <dbReference type="EMBL" id="MCW3789730.1"/>
    </source>
</evidence>
<keyword evidence="2" id="KW-1185">Reference proteome</keyword>
<feature type="non-terminal residue" evidence="1">
    <location>
        <position position="690"/>
    </location>
</feature>
<accession>A0AAE3MB00</accession>
<name>A0AAE3MB00_9BACT</name>
<comment type="caution">
    <text evidence="1">The sequence shown here is derived from an EMBL/GenBank/DDBJ whole genome shotgun (WGS) entry which is preliminary data.</text>
</comment>
<evidence type="ECO:0000313" key="2">
    <source>
        <dbReference type="Proteomes" id="UP001209229"/>
    </source>
</evidence>
<dbReference type="RefSeq" id="WP_301193275.1">
    <property type="nucleotide sequence ID" value="NZ_JAPDPJ010000180.1"/>
</dbReference>
<dbReference type="Proteomes" id="UP001209229">
    <property type="component" value="Unassembled WGS sequence"/>
</dbReference>
<proteinExistence type="predicted"/>
<dbReference type="AlphaFoldDB" id="A0AAE3MB00"/>
<organism evidence="1 2">
    <name type="scientific">Plebeiibacterium sediminum</name>
    <dbReference type="NCBI Taxonomy" id="2992112"/>
    <lineage>
        <taxon>Bacteria</taxon>
        <taxon>Pseudomonadati</taxon>
        <taxon>Bacteroidota</taxon>
        <taxon>Bacteroidia</taxon>
        <taxon>Marinilabiliales</taxon>
        <taxon>Marinilabiliaceae</taxon>
        <taxon>Plebeiibacterium</taxon>
    </lineage>
</organism>
<gene>
    <name evidence="1" type="ORF">OM075_24940</name>
</gene>
<sequence length="690" mass="74791">ITSFNDDVMVSGNTEGYTFDWNISALNIPADGGLQTTNDFDVVVTHEATGCTSESHVTIVVNPDPEVKDVDFTYCADEVSGFDIISFNDDVMVSGITEGYTLDWNISALNIPADGGLQTTNDFDVVVTHDATGCTSEAHVTIYVNPDPEVKDVEFTYCADEVSDFDVASFNDDIMVSGNTEGYSYAWIGVMTIPENSEPQTINEFGVIVTHIATGCTSEAHVTVYVNPDPEVKDVEFTYCADDAADFDITSLNDDVMVSGITEGYTYVWDISILNIPANGESQTTNEFDVIVTHIATGCTSEAHVTVYVNPDPDVKDVEFTYCADEATDFDITSLNDDVMVSGITEGYTYVWDTSILNIPADGESQTTNEFDVIVTHSETGCTSEAHVIIYVNPDPKVQNVEVTYCGDEASDFEITSLNDDVMVSGITEGYTFNWDKFALNIPADGGLQTTNEFDVVVTHIATGCNSEAHVTVYVNPDPELQAINITYRPVDAENFDITSFNDDVLVSGNTDDYTFEWDGTLVIPEAGGAITTSTFNVIVTDERTGCTSETRVIITINPDPDVQTASATYCADEASGFDITSFNDDVMVSGITTGYLFEWNGTLVIPEDGGDAATSIFNVVIIDEETGNTSESSVTIIVNPDPAVQNVEATYSADEATDFDITSFNDDVMVSGNIEEYTFDWNATSLNIP</sequence>
<dbReference type="EMBL" id="JAPDPJ010000180">
    <property type="protein sequence ID" value="MCW3789730.1"/>
    <property type="molecule type" value="Genomic_DNA"/>
</dbReference>
<feature type="non-terminal residue" evidence="1">
    <location>
        <position position="1"/>
    </location>
</feature>